<name>A0A501PGE2_9PROT</name>
<proteinExistence type="predicted"/>
<feature type="domain" description="DUF403" evidence="1">
    <location>
        <begin position="1"/>
        <end position="312"/>
    </location>
</feature>
<dbReference type="EMBL" id="VFIY01000015">
    <property type="protein sequence ID" value="TPD59127.1"/>
    <property type="molecule type" value="Genomic_DNA"/>
</dbReference>
<sequence>MLSRTAASLYWMGRYMERAENLARILEVGYRMNQMPEWESGGPRNEWRSTVIAASAEAGLIEKHGEASLDSAISYICLDEENPSSIMSCLKSARTNGRAVRTALTVDAWDFLNHTWLEFNGHWRKSLNRDNLLNFLDWVKIRATLFHGAIRGGMLRDEAFAFVNLGLHVERADNTARILDVKYHVLLPQGESLGGSVDYYQWATILRSVSALGSYHWLYRDSIKPWLVAELLILREEMPRSLVYTLGRVVRYLDMIAESHGKRHNCHRLAGSLYSQLGYAQIEEVFQGGLHEYLTEFLARTNALGDEIARNYHFV</sequence>
<dbReference type="InterPro" id="IPR051680">
    <property type="entry name" value="ATP-dep_Glu-Cys_Ligase-2"/>
</dbReference>
<dbReference type="PANTHER" id="PTHR34595:SF7">
    <property type="entry name" value="SLL1039 PROTEIN"/>
    <property type="match status" value="1"/>
</dbReference>
<keyword evidence="3" id="KW-1185">Reference proteome</keyword>
<dbReference type="Proteomes" id="UP000319148">
    <property type="component" value="Unassembled WGS sequence"/>
</dbReference>
<evidence type="ECO:0000259" key="1">
    <source>
        <dbReference type="Pfam" id="PF04168"/>
    </source>
</evidence>
<evidence type="ECO:0000313" key="3">
    <source>
        <dbReference type="Proteomes" id="UP000319148"/>
    </source>
</evidence>
<dbReference type="InterPro" id="IPR007296">
    <property type="entry name" value="DUF403"/>
</dbReference>
<organism evidence="2 3">
    <name type="scientific">Emcibacter nanhaiensis</name>
    <dbReference type="NCBI Taxonomy" id="1505037"/>
    <lineage>
        <taxon>Bacteria</taxon>
        <taxon>Pseudomonadati</taxon>
        <taxon>Pseudomonadota</taxon>
        <taxon>Alphaproteobacteria</taxon>
        <taxon>Emcibacterales</taxon>
        <taxon>Emcibacteraceae</taxon>
        <taxon>Emcibacter</taxon>
    </lineage>
</organism>
<dbReference type="OrthoDB" id="9803532at2"/>
<evidence type="ECO:0000313" key="2">
    <source>
        <dbReference type="EMBL" id="TPD59127.1"/>
    </source>
</evidence>
<reference evidence="3" key="1">
    <citation type="submission" date="2019-06" db="EMBL/GenBank/DDBJ databases">
        <title>The complete genome of Emcibacter congregatus ZYLT.</title>
        <authorList>
            <person name="Zhao Z."/>
        </authorList>
    </citation>
    <scope>NUCLEOTIDE SEQUENCE [LARGE SCALE GENOMIC DNA]</scope>
    <source>
        <strain evidence="3">MCCC 1A06723</strain>
    </source>
</reference>
<dbReference type="AlphaFoldDB" id="A0A501PGE2"/>
<protein>
    <submittedName>
        <fullName evidence="2">Alpha-E domain-containing protein</fullName>
    </submittedName>
</protein>
<dbReference type="RefSeq" id="WP_139941346.1">
    <property type="nucleotide sequence ID" value="NZ_JBHSYP010000002.1"/>
</dbReference>
<dbReference type="PANTHER" id="PTHR34595">
    <property type="entry name" value="BLR5612 PROTEIN"/>
    <property type="match status" value="1"/>
</dbReference>
<gene>
    <name evidence="2" type="ORF">FIV46_12920</name>
</gene>
<comment type="caution">
    <text evidence="2">The sequence shown here is derived from an EMBL/GenBank/DDBJ whole genome shotgun (WGS) entry which is preliminary data.</text>
</comment>
<dbReference type="Pfam" id="PF04168">
    <property type="entry name" value="Alpha-E"/>
    <property type="match status" value="1"/>
</dbReference>
<accession>A0A501PGE2</accession>